<dbReference type="PROSITE" id="PS51372">
    <property type="entry name" value="PRD_2"/>
    <property type="match status" value="1"/>
</dbReference>
<evidence type="ECO:0000256" key="4">
    <source>
        <dbReference type="ARBA" id="ARBA00023163"/>
    </source>
</evidence>
<sequence>MQINQRQKSLIQLLLSHSKPLHGSEISQRINTTTRTLRQDIATINTFFHQENLQIYSNPSKGYWIEENDKTAFINYIKESKNDLIPANQNQREIAICFYLLEHDYEYTSMGLLADLFYVSKTTISNTIKHIEEIVMASKGLQLSISAKKGLQILGSEYAKRNLYSSIILLFYELEGAYINRYIVENYDELHNFETLYQILMSYLTQIKIMLTNKSLMIITNELLISAYRNRIQQKNIEAAVDSSASIDLPFDDIERLLKLKFSEYDKQYLNQLVAKKRRYNAINTNEEAIDVLTNKIIDEFYEAALLSFGLQLHQQQPLTEHLSAMIYYHTTVTHSEFNDLINLKLTHPFAYQVASLMNPIIKKYTDKLLTENELNSLTARLSVILDGNIKKLNIIILTDLSTSLTELLKTELNLYFGQLLTISGIYPLYRAAAAANHDQIDLILATSREASLQGYDIIHISPVLTMDDTMKIFAYIRNHVPSSRCI</sequence>
<keyword evidence="4" id="KW-0804">Transcription</keyword>
<dbReference type="InterPro" id="IPR050661">
    <property type="entry name" value="BglG_antiterminators"/>
</dbReference>
<dbReference type="InterPro" id="IPR036388">
    <property type="entry name" value="WH-like_DNA-bd_sf"/>
</dbReference>
<evidence type="ECO:0000256" key="2">
    <source>
        <dbReference type="ARBA" id="ARBA00023015"/>
    </source>
</evidence>
<dbReference type="EMBL" id="QJKH01000022">
    <property type="protein sequence ID" value="PXX74626.1"/>
    <property type="molecule type" value="Genomic_DNA"/>
</dbReference>
<dbReference type="InterPro" id="IPR036390">
    <property type="entry name" value="WH_DNA-bd_sf"/>
</dbReference>
<dbReference type="GO" id="GO:0006355">
    <property type="term" value="P:regulation of DNA-templated transcription"/>
    <property type="evidence" value="ECO:0007669"/>
    <property type="project" value="InterPro"/>
</dbReference>
<evidence type="ECO:0000256" key="3">
    <source>
        <dbReference type="ARBA" id="ARBA00023159"/>
    </source>
</evidence>
<dbReference type="SUPFAM" id="SSF46785">
    <property type="entry name" value="Winged helix' DNA-binding domain"/>
    <property type="match status" value="1"/>
</dbReference>
<evidence type="ECO:0000256" key="1">
    <source>
        <dbReference type="ARBA" id="ARBA00022737"/>
    </source>
</evidence>
<dbReference type="AlphaFoldDB" id="A0A318KEF8"/>
<accession>A0A318KEF8</accession>
<proteinExistence type="predicted"/>
<feature type="domain" description="PRD" evidence="5">
    <location>
        <begin position="285"/>
        <end position="392"/>
    </location>
</feature>
<protein>
    <submittedName>
        <fullName evidence="6">Transcriptional antiterminator</fullName>
    </submittedName>
</protein>
<organism evidence="6 7">
    <name type="scientific">Dielma fastidiosa</name>
    <dbReference type="NCBI Taxonomy" id="1034346"/>
    <lineage>
        <taxon>Bacteria</taxon>
        <taxon>Bacillati</taxon>
        <taxon>Bacillota</taxon>
        <taxon>Erysipelotrichia</taxon>
        <taxon>Erysipelotrichales</taxon>
        <taxon>Erysipelotrichaceae</taxon>
        <taxon>Dielma</taxon>
    </lineage>
</organism>
<gene>
    <name evidence="6" type="ORF">DES51_12212</name>
</gene>
<dbReference type="InterPro" id="IPR036634">
    <property type="entry name" value="PRD_sf"/>
</dbReference>
<dbReference type="InterPro" id="IPR011608">
    <property type="entry name" value="PRD"/>
</dbReference>
<keyword evidence="1" id="KW-0677">Repeat</keyword>
<name>A0A318KEF8_9FIRM</name>
<dbReference type="Proteomes" id="UP000247612">
    <property type="component" value="Unassembled WGS sequence"/>
</dbReference>
<dbReference type="STRING" id="1034346.GCA_000313565_02622"/>
<dbReference type="PANTHER" id="PTHR30185">
    <property type="entry name" value="CRYPTIC BETA-GLUCOSIDE BGL OPERON ANTITERMINATOR"/>
    <property type="match status" value="1"/>
</dbReference>
<dbReference type="Pfam" id="PF05043">
    <property type="entry name" value="Mga"/>
    <property type="match status" value="1"/>
</dbReference>
<dbReference type="SUPFAM" id="SSF63520">
    <property type="entry name" value="PTS-regulatory domain, PRD"/>
    <property type="match status" value="1"/>
</dbReference>
<evidence type="ECO:0000313" key="7">
    <source>
        <dbReference type="Proteomes" id="UP000247612"/>
    </source>
</evidence>
<dbReference type="RefSeq" id="WP_022938907.1">
    <property type="nucleotide sequence ID" value="NZ_CABKRQ010000007.1"/>
</dbReference>
<dbReference type="Pfam" id="PF08279">
    <property type="entry name" value="HTH_11"/>
    <property type="match status" value="1"/>
</dbReference>
<dbReference type="InterPro" id="IPR013196">
    <property type="entry name" value="HTH_11"/>
</dbReference>
<comment type="caution">
    <text evidence="6">The sequence shown here is derived from an EMBL/GenBank/DDBJ whole genome shotgun (WGS) entry which is preliminary data.</text>
</comment>
<keyword evidence="7" id="KW-1185">Reference proteome</keyword>
<reference evidence="6 7" key="1">
    <citation type="submission" date="2018-05" db="EMBL/GenBank/DDBJ databases">
        <title>Genomic Encyclopedia of Type Strains, Phase IV (KMG-IV): sequencing the most valuable type-strain genomes for metagenomic binning, comparative biology and taxonomic classification.</title>
        <authorList>
            <person name="Goeker M."/>
        </authorList>
    </citation>
    <scope>NUCLEOTIDE SEQUENCE [LARGE SCALE GENOMIC DNA]</scope>
    <source>
        <strain evidence="6 7">JC118</strain>
    </source>
</reference>
<dbReference type="PANTHER" id="PTHR30185:SF13">
    <property type="entry name" value="LICABCH OPERON REGULATOR-RELATED"/>
    <property type="match status" value="1"/>
</dbReference>
<keyword evidence="2" id="KW-0805">Transcription regulation</keyword>
<evidence type="ECO:0000259" key="5">
    <source>
        <dbReference type="PROSITE" id="PS51372"/>
    </source>
</evidence>
<evidence type="ECO:0000313" key="6">
    <source>
        <dbReference type="EMBL" id="PXX74626.1"/>
    </source>
</evidence>
<dbReference type="OrthoDB" id="9776005at2"/>
<keyword evidence="3" id="KW-0010">Activator</keyword>
<dbReference type="Gene3D" id="1.10.10.10">
    <property type="entry name" value="Winged helix-like DNA-binding domain superfamily/Winged helix DNA-binding domain"/>
    <property type="match status" value="2"/>
</dbReference>
<dbReference type="InterPro" id="IPR007737">
    <property type="entry name" value="Mga_HTH"/>
</dbReference>